<feature type="region of interest" description="Disordered" evidence="2">
    <location>
        <begin position="287"/>
        <end position="331"/>
    </location>
</feature>
<reference evidence="4" key="1">
    <citation type="submission" date="2025-08" db="UniProtKB">
        <authorList>
            <consortium name="RefSeq"/>
        </authorList>
    </citation>
    <scope>IDENTIFICATION</scope>
    <source>
        <tissue evidence="4">Tentacle</tissue>
    </source>
</reference>
<sequence>MKMIHYTLKEIKKDLAATKSENEVLKKKIRHQSRKNPGTTMDRNHDQNNIEDEIRRNKERIASLEKDLRESLRSNKDLKDRINALEKEIQTLKDENELLNKQLQEMKDDNESMKKRMEILEKENEHQKAVLIIVQIGTAIQRKLCKYVLGECFKERYFYTFKEIDIYVQQDLRHDKKAQESARKRLKEIREKIPWNQRLVDSLQKLNRTRIGIAHPDLSSENIQQATDYLKKENILDKGMVDNVNELKQLWKTSEEWLNRAAGGSEDGPEGGTMNLSTAGRQNQDTYASRAAGGPKDGPEGGTMNLSTAGRQNQNTYASRATGGHYLHTKA</sequence>
<evidence type="ECO:0000313" key="4">
    <source>
        <dbReference type="RefSeq" id="XP_031570236.1"/>
    </source>
</evidence>
<dbReference type="InParanoid" id="A0A6P8ISR6"/>
<feature type="region of interest" description="Disordered" evidence="2">
    <location>
        <begin position="261"/>
        <end position="280"/>
    </location>
</feature>
<feature type="compositionally biased region" description="Polar residues" evidence="2">
    <location>
        <begin position="304"/>
        <end position="319"/>
    </location>
</feature>
<dbReference type="RefSeq" id="XP_031570236.1">
    <property type="nucleotide sequence ID" value="XM_031714376.1"/>
</dbReference>
<protein>
    <submittedName>
        <fullName evidence="4">Golgin subfamily B member 1-like isoform X1</fullName>
    </submittedName>
</protein>
<feature type="coiled-coil region" evidence="1">
    <location>
        <begin position="8"/>
        <end position="130"/>
    </location>
</feature>
<evidence type="ECO:0000256" key="1">
    <source>
        <dbReference type="SAM" id="Coils"/>
    </source>
</evidence>
<dbReference type="AlphaFoldDB" id="A0A6P8ISR6"/>
<keyword evidence="1" id="KW-0175">Coiled coil</keyword>
<dbReference type="Proteomes" id="UP000515163">
    <property type="component" value="Unplaced"/>
</dbReference>
<evidence type="ECO:0000256" key="2">
    <source>
        <dbReference type="SAM" id="MobiDB-lite"/>
    </source>
</evidence>
<keyword evidence="3" id="KW-1185">Reference proteome</keyword>
<accession>A0A6P8ISR6</accession>
<name>A0A6P8ISR6_ACTTE</name>
<organism evidence="3 4">
    <name type="scientific">Actinia tenebrosa</name>
    <name type="common">Australian red waratah sea anemone</name>
    <dbReference type="NCBI Taxonomy" id="6105"/>
    <lineage>
        <taxon>Eukaryota</taxon>
        <taxon>Metazoa</taxon>
        <taxon>Cnidaria</taxon>
        <taxon>Anthozoa</taxon>
        <taxon>Hexacorallia</taxon>
        <taxon>Actiniaria</taxon>
        <taxon>Actiniidae</taxon>
        <taxon>Actinia</taxon>
    </lineage>
</organism>
<proteinExistence type="predicted"/>
<dbReference type="GeneID" id="116304621"/>
<dbReference type="KEGG" id="aten:116304621"/>
<evidence type="ECO:0000313" key="3">
    <source>
        <dbReference type="Proteomes" id="UP000515163"/>
    </source>
</evidence>
<gene>
    <name evidence="4" type="primary">LOC116304621</name>
</gene>